<evidence type="ECO:0000313" key="1">
    <source>
        <dbReference type="EMBL" id="EFP90441.2"/>
    </source>
</evidence>
<dbReference type="HOGENOM" id="CLU_100693_0_0_1"/>
<protein>
    <submittedName>
        <fullName evidence="1">Uncharacterized protein</fullName>
    </submittedName>
</protein>
<reference evidence="2" key="2">
    <citation type="journal article" date="2011" name="Proc. Natl. Acad. Sci. U.S.A.">
        <title>Obligate biotrophy features unraveled by the genomic analysis of rust fungi.</title>
        <authorList>
            <person name="Duplessis S."/>
            <person name="Cuomo C.A."/>
            <person name="Lin Y.-C."/>
            <person name="Aerts A."/>
            <person name="Tisserant E."/>
            <person name="Veneault-Fourrey C."/>
            <person name="Joly D.L."/>
            <person name="Hacquard S."/>
            <person name="Amselem J."/>
            <person name="Cantarel B.L."/>
            <person name="Chiu R."/>
            <person name="Coutinho P.M."/>
            <person name="Feau N."/>
            <person name="Field M."/>
            <person name="Frey P."/>
            <person name="Gelhaye E."/>
            <person name="Goldberg J."/>
            <person name="Grabherr M.G."/>
            <person name="Kodira C.D."/>
            <person name="Kohler A."/>
            <person name="Kuees U."/>
            <person name="Lindquist E.A."/>
            <person name="Lucas S.M."/>
            <person name="Mago R."/>
            <person name="Mauceli E."/>
            <person name="Morin E."/>
            <person name="Murat C."/>
            <person name="Pangilinan J.L."/>
            <person name="Park R."/>
            <person name="Pearson M."/>
            <person name="Quesneville H."/>
            <person name="Rouhier N."/>
            <person name="Sakthikumar S."/>
            <person name="Salamov A.A."/>
            <person name="Schmutz J."/>
            <person name="Selles B."/>
            <person name="Shapiro H."/>
            <person name="Tanguay P."/>
            <person name="Tuskan G.A."/>
            <person name="Henrissat B."/>
            <person name="Van de Peer Y."/>
            <person name="Rouze P."/>
            <person name="Ellis J.G."/>
            <person name="Dodds P.N."/>
            <person name="Schein J.E."/>
            <person name="Zhong S."/>
            <person name="Hamelin R.C."/>
            <person name="Grigoriev I.V."/>
            <person name="Szabo L.J."/>
            <person name="Martin F."/>
        </authorList>
    </citation>
    <scope>NUCLEOTIDE SEQUENCE [LARGE SCALE GENOMIC DNA]</scope>
    <source>
        <strain evidence="2">CRL 75-36-700-3 / race SCCL</strain>
    </source>
</reference>
<evidence type="ECO:0000313" key="2">
    <source>
        <dbReference type="Proteomes" id="UP000008783"/>
    </source>
</evidence>
<proteinExistence type="predicted"/>
<accession>E3L1L6</accession>
<dbReference type="InParanoid" id="E3L1L6"/>
<dbReference type="EMBL" id="DS178333">
    <property type="protein sequence ID" value="EFP90441.2"/>
    <property type="molecule type" value="Genomic_DNA"/>
</dbReference>
<keyword evidence="2" id="KW-1185">Reference proteome</keyword>
<sequence>MTRCSLPYDTLVHTALVAHLGTRCTDGGQPGNRDTYLFRAVKAPDQFFLVYGSHLTDYPPQSKGPVCRSHKPSFPWLARATPKLDSVPGPTTLSLPKSQHPNGVCYQSTQAGYGPTVDPHGNAVKYGSDEDISYGRDPKKHVPGTAVWAQPTITLSNGTKCCDSLTQVSAI</sequence>
<dbReference type="Proteomes" id="UP000008783">
    <property type="component" value="Unassembled WGS sequence"/>
</dbReference>
<reference key="1">
    <citation type="submission" date="2007-01" db="EMBL/GenBank/DDBJ databases">
        <title>The Genome Sequence of Puccinia graminis f. sp. tritici Strain CRL 75-36-700-3.</title>
        <authorList>
            <consortium name="The Broad Institute Genome Sequencing Platform"/>
            <person name="Birren B."/>
            <person name="Lander E."/>
            <person name="Galagan J."/>
            <person name="Nusbaum C."/>
            <person name="Devon K."/>
            <person name="Cuomo C."/>
            <person name="Jaffe D."/>
            <person name="Butler J."/>
            <person name="Alvarez P."/>
            <person name="Gnerre S."/>
            <person name="Grabherr M."/>
            <person name="Mauceli E."/>
            <person name="Brockman W."/>
            <person name="Young S."/>
            <person name="LaButti K."/>
            <person name="Sykes S."/>
            <person name="DeCaprio D."/>
            <person name="Crawford M."/>
            <person name="Koehrsen M."/>
            <person name="Engels R."/>
            <person name="Montgomery P."/>
            <person name="Pearson M."/>
            <person name="Howarth C."/>
            <person name="Larson L."/>
            <person name="White J."/>
            <person name="Zeng Q."/>
            <person name="Kodira C."/>
            <person name="Yandava C."/>
            <person name="Alvarado L."/>
            <person name="O'Leary S."/>
            <person name="Szabo L."/>
            <person name="Dean R."/>
            <person name="Schein J."/>
        </authorList>
    </citation>
    <scope>NUCLEOTIDE SEQUENCE</scope>
    <source>
        <strain>CRL 75-36-700-3</strain>
    </source>
</reference>
<dbReference type="GeneID" id="10530335"/>
<organism evidence="1 2">
    <name type="scientific">Puccinia graminis f. sp. tritici (strain CRL 75-36-700-3 / race SCCL)</name>
    <name type="common">Black stem rust fungus</name>
    <dbReference type="NCBI Taxonomy" id="418459"/>
    <lineage>
        <taxon>Eukaryota</taxon>
        <taxon>Fungi</taxon>
        <taxon>Dikarya</taxon>
        <taxon>Basidiomycota</taxon>
        <taxon>Pucciniomycotina</taxon>
        <taxon>Pucciniomycetes</taxon>
        <taxon>Pucciniales</taxon>
        <taxon>Pucciniaceae</taxon>
        <taxon>Puccinia</taxon>
    </lineage>
</organism>
<gene>
    <name evidence="1" type="ORF">PGTG_16028</name>
</gene>
<dbReference type="KEGG" id="pgr:PGTG_16028"/>
<name>E3L1L6_PUCGT</name>
<dbReference type="RefSeq" id="XP_003334860.2">
    <property type="nucleotide sequence ID" value="XM_003334812.2"/>
</dbReference>
<dbReference type="AlphaFoldDB" id="E3L1L6"/>
<dbReference type="VEuPathDB" id="FungiDB:PGTG_16028"/>